<reference evidence="6" key="1">
    <citation type="submission" date="2016-10" db="EMBL/GenBank/DDBJ databases">
        <authorList>
            <person name="Varghese N."/>
            <person name="Submissions S."/>
        </authorList>
    </citation>
    <scope>NUCLEOTIDE SEQUENCE [LARGE SCALE GENOMIC DNA]</scope>
    <source>
        <strain evidence="6">IBRC-M 10761</strain>
    </source>
</reference>
<keyword evidence="3" id="KW-0269">Exonuclease</keyword>
<dbReference type="InterPro" id="IPR012337">
    <property type="entry name" value="RNaseH-like_sf"/>
</dbReference>
<dbReference type="AlphaFoldDB" id="A0A1H6VWT9"/>
<protein>
    <submittedName>
        <fullName evidence="5">DNA polymerase III, epsilon subunit</fullName>
    </submittedName>
</protein>
<keyword evidence="6" id="KW-1185">Reference proteome</keyword>
<name>A0A1H6VWT9_9BACT</name>
<dbReference type="SMART" id="SM00479">
    <property type="entry name" value="EXOIII"/>
    <property type="match status" value="1"/>
</dbReference>
<dbReference type="Pfam" id="PF00929">
    <property type="entry name" value="RNase_T"/>
    <property type="match status" value="1"/>
</dbReference>
<evidence type="ECO:0000313" key="6">
    <source>
        <dbReference type="Proteomes" id="UP000199403"/>
    </source>
</evidence>
<dbReference type="GO" id="GO:0006259">
    <property type="term" value="P:DNA metabolic process"/>
    <property type="evidence" value="ECO:0007669"/>
    <property type="project" value="UniProtKB-ARBA"/>
</dbReference>
<dbReference type="EMBL" id="FNZH01000002">
    <property type="protein sequence ID" value="SEJ07544.1"/>
    <property type="molecule type" value="Genomic_DNA"/>
</dbReference>
<organism evidence="5 6">
    <name type="scientific">Cyclobacterium xiamenense</name>
    <dbReference type="NCBI Taxonomy" id="1297121"/>
    <lineage>
        <taxon>Bacteria</taxon>
        <taxon>Pseudomonadati</taxon>
        <taxon>Bacteroidota</taxon>
        <taxon>Cytophagia</taxon>
        <taxon>Cytophagales</taxon>
        <taxon>Cyclobacteriaceae</taxon>
        <taxon>Cyclobacterium</taxon>
    </lineage>
</organism>
<evidence type="ECO:0000256" key="2">
    <source>
        <dbReference type="ARBA" id="ARBA00022801"/>
    </source>
</evidence>
<accession>A0A1H6VWT9</accession>
<feature type="domain" description="Exonuclease" evidence="4">
    <location>
        <begin position="39"/>
        <end position="213"/>
    </location>
</feature>
<dbReference type="GO" id="GO:0008408">
    <property type="term" value="F:3'-5' exonuclease activity"/>
    <property type="evidence" value="ECO:0007669"/>
    <property type="project" value="TreeGrafter"/>
</dbReference>
<dbReference type="InterPro" id="IPR036397">
    <property type="entry name" value="RNaseH_sf"/>
</dbReference>
<dbReference type="PANTHER" id="PTHR30231">
    <property type="entry name" value="DNA POLYMERASE III SUBUNIT EPSILON"/>
    <property type="match status" value="1"/>
</dbReference>
<dbReference type="Proteomes" id="UP000199403">
    <property type="component" value="Unassembled WGS sequence"/>
</dbReference>
<evidence type="ECO:0000313" key="5">
    <source>
        <dbReference type="EMBL" id="SEJ07544.1"/>
    </source>
</evidence>
<sequence>MNWKALFGSSPLPSPAYIKSYEKSLVRKIAKSKPLSELEFLVVDTETTGLDTKKDQVLSYGAVQVINNRIRVSTSREFYLKPKIRNREAIKVHGLVQERPFVSRELLIRSFLEDAAQKILVGHHLGFDLAMLERAGRSLGLRKIKNPGLDTYDLAVRLDRGRYYDPRTIPSREYSLDRLSERYGISLDDRHTAAGDAFLTAQLLIKLLKVAAAKGIRSYGELMV</sequence>
<dbReference type="OrthoDB" id="9803913at2"/>
<dbReference type="Gene3D" id="3.30.420.10">
    <property type="entry name" value="Ribonuclease H-like superfamily/Ribonuclease H"/>
    <property type="match status" value="1"/>
</dbReference>
<dbReference type="GO" id="GO:0003676">
    <property type="term" value="F:nucleic acid binding"/>
    <property type="evidence" value="ECO:0007669"/>
    <property type="project" value="InterPro"/>
</dbReference>
<dbReference type="CDD" id="cd06127">
    <property type="entry name" value="DEDDh"/>
    <property type="match status" value="1"/>
</dbReference>
<evidence type="ECO:0000256" key="3">
    <source>
        <dbReference type="ARBA" id="ARBA00022839"/>
    </source>
</evidence>
<proteinExistence type="predicted"/>
<dbReference type="PANTHER" id="PTHR30231:SF4">
    <property type="entry name" value="PROTEIN NEN2"/>
    <property type="match status" value="1"/>
</dbReference>
<keyword evidence="2" id="KW-0378">Hydrolase</keyword>
<dbReference type="RefSeq" id="WP_092170920.1">
    <property type="nucleotide sequence ID" value="NZ_FNZH01000002.1"/>
</dbReference>
<evidence type="ECO:0000256" key="1">
    <source>
        <dbReference type="ARBA" id="ARBA00022722"/>
    </source>
</evidence>
<dbReference type="STRING" id="1416801.SAMN05192553_102261"/>
<gene>
    <name evidence="5" type="ORF">SAMN05192553_102261</name>
</gene>
<keyword evidence="1" id="KW-0540">Nuclease</keyword>
<dbReference type="InterPro" id="IPR013520">
    <property type="entry name" value="Ribonucl_H"/>
</dbReference>
<dbReference type="SUPFAM" id="SSF53098">
    <property type="entry name" value="Ribonuclease H-like"/>
    <property type="match status" value="1"/>
</dbReference>
<dbReference type="GO" id="GO:0005829">
    <property type="term" value="C:cytosol"/>
    <property type="evidence" value="ECO:0007669"/>
    <property type="project" value="TreeGrafter"/>
</dbReference>
<evidence type="ECO:0000259" key="4">
    <source>
        <dbReference type="SMART" id="SM00479"/>
    </source>
</evidence>